<gene>
    <name evidence="1" type="ORF">KSX_67520</name>
</gene>
<organism evidence="1 2">
    <name type="scientific">Ktedonospora formicarum</name>
    <dbReference type="NCBI Taxonomy" id="2778364"/>
    <lineage>
        <taxon>Bacteria</taxon>
        <taxon>Bacillati</taxon>
        <taxon>Chloroflexota</taxon>
        <taxon>Ktedonobacteria</taxon>
        <taxon>Ktedonobacterales</taxon>
        <taxon>Ktedonobacteraceae</taxon>
        <taxon>Ktedonospora</taxon>
    </lineage>
</organism>
<dbReference type="AlphaFoldDB" id="A0A8J3IAQ4"/>
<dbReference type="Proteomes" id="UP000612362">
    <property type="component" value="Unassembled WGS sequence"/>
</dbReference>
<evidence type="ECO:0000313" key="1">
    <source>
        <dbReference type="EMBL" id="GHO48589.1"/>
    </source>
</evidence>
<comment type="caution">
    <text evidence="1">The sequence shown here is derived from an EMBL/GenBank/DDBJ whole genome shotgun (WGS) entry which is preliminary data.</text>
</comment>
<evidence type="ECO:0000313" key="2">
    <source>
        <dbReference type="Proteomes" id="UP000612362"/>
    </source>
</evidence>
<name>A0A8J3IAQ4_9CHLR</name>
<dbReference type="EMBL" id="BNJF01000004">
    <property type="protein sequence ID" value="GHO48589.1"/>
    <property type="molecule type" value="Genomic_DNA"/>
</dbReference>
<sequence>MRPYYKQWGVMRKQRIWKKIRDLFLMASICDNPHPYEEEHYLPYRKLDLERHPVFKKNIAQLCNGYDSCPLGTIALSSCSSVGGCL</sequence>
<protein>
    <submittedName>
        <fullName evidence="1">Uncharacterized protein</fullName>
    </submittedName>
</protein>
<reference evidence="1" key="1">
    <citation type="submission" date="2020-10" db="EMBL/GenBank/DDBJ databases">
        <title>Taxonomic study of unclassified bacteria belonging to the class Ktedonobacteria.</title>
        <authorList>
            <person name="Yabe S."/>
            <person name="Wang C.M."/>
            <person name="Zheng Y."/>
            <person name="Sakai Y."/>
            <person name="Cavaletti L."/>
            <person name="Monciardini P."/>
            <person name="Donadio S."/>
        </authorList>
    </citation>
    <scope>NUCLEOTIDE SEQUENCE</scope>
    <source>
        <strain evidence="1">SOSP1-1</strain>
    </source>
</reference>
<proteinExistence type="predicted"/>
<accession>A0A8J3IAQ4</accession>
<keyword evidence="2" id="KW-1185">Reference proteome</keyword>